<dbReference type="SUPFAM" id="SSF53756">
    <property type="entry name" value="UDP-Glycosyltransferase/glycogen phosphorylase"/>
    <property type="match status" value="1"/>
</dbReference>
<dbReference type="Pfam" id="PF06925">
    <property type="entry name" value="MGDG_synth"/>
    <property type="match status" value="1"/>
</dbReference>
<sequence>MEQGWWSARPTRVATVSELGGAPRPLAPGLGPGSRVVVVTGSYGAGHDAAAREIALRLRGIGCAVDTYDVVDLLPARTGRLLKVAYLAQLRHLPGSWEVTLRRLQPGSRTYRLTRQLVGLAGHRLLRAAADADLVVSTHPFASQALGRLRVDGDLRCPVVTYLTDASVHPLWVHPGVDLHLAQHDVAADEARRWGCRTRVVEPLVPVPTRRTSVDRRDLGLPEGRPLAVLVGGSLGIGELEEAAIDLLGTGRVTPVVVCGRNQRLRERLAARPGIVALGWRDDLPDLFAVASVVVQNAGGFMSLEAMASGVPLLSYRPIPGHGRANAEALERAGLVPFVRRPGELPAAVDHALTAATSRLPSGAPDLVALLTGAAARVPAGVA</sequence>
<accession>A0A4Q5ITW6</accession>
<dbReference type="EMBL" id="SDPU01000036">
    <property type="protein sequence ID" value="RYU09257.1"/>
    <property type="molecule type" value="Genomic_DNA"/>
</dbReference>
<feature type="domain" description="Diacylglycerol glucosyltransferase N-terminal" evidence="4">
    <location>
        <begin position="62"/>
        <end position="203"/>
    </location>
</feature>
<reference evidence="5 6" key="1">
    <citation type="submission" date="2019-01" db="EMBL/GenBank/DDBJ databases">
        <title>Nocardioides guangzhouensis sp. nov., an actinobacterium isolated from soil.</title>
        <authorList>
            <person name="Fu Y."/>
            <person name="Cai Y."/>
            <person name="Lin Z."/>
            <person name="Chen P."/>
        </authorList>
    </citation>
    <scope>NUCLEOTIDE SEQUENCE [LARGE SCALE GENOMIC DNA]</scope>
    <source>
        <strain evidence="5 6">NBRC 105384</strain>
    </source>
</reference>
<dbReference type="InterPro" id="IPR050519">
    <property type="entry name" value="Glycosyltransf_28_UgtP"/>
</dbReference>
<dbReference type="PANTHER" id="PTHR43025">
    <property type="entry name" value="MONOGALACTOSYLDIACYLGLYCEROL SYNTHASE"/>
    <property type="match status" value="1"/>
</dbReference>
<organism evidence="5 6">
    <name type="scientific">Nocardioides iriomotensis</name>
    <dbReference type="NCBI Taxonomy" id="715784"/>
    <lineage>
        <taxon>Bacteria</taxon>
        <taxon>Bacillati</taxon>
        <taxon>Actinomycetota</taxon>
        <taxon>Actinomycetes</taxon>
        <taxon>Propionibacteriales</taxon>
        <taxon>Nocardioidaceae</taxon>
        <taxon>Nocardioides</taxon>
    </lineage>
</organism>
<dbReference type="GO" id="GO:0016020">
    <property type="term" value="C:membrane"/>
    <property type="evidence" value="ECO:0007669"/>
    <property type="project" value="GOC"/>
</dbReference>
<dbReference type="Gene3D" id="3.40.50.2000">
    <property type="entry name" value="Glycogen Phosphorylase B"/>
    <property type="match status" value="1"/>
</dbReference>
<evidence type="ECO:0000256" key="2">
    <source>
        <dbReference type="ARBA" id="ARBA00022676"/>
    </source>
</evidence>
<dbReference type="PANTHER" id="PTHR43025:SF3">
    <property type="entry name" value="MONOGALACTOSYLDIACYLGLYCEROL SYNTHASE 1, CHLOROPLASTIC"/>
    <property type="match status" value="1"/>
</dbReference>
<proteinExistence type="inferred from homology"/>
<dbReference type="InterPro" id="IPR009695">
    <property type="entry name" value="Diacylglyc_glucosyltr_N"/>
</dbReference>
<name>A0A4Q5ITW6_9ACTN</name>
<evidence type="ECO:0000256" key="1">
    <source>
        <dbReference type="ARBA" id="ARBA00006962"/>
    </source>
</evidence>
<evidence type="ECO:0000313" key="6">
    <source>
        <dbReference type="Proteomes" id="UP000291189"/>
    </source>
</evidence>
<evidence type="ECO:0000259" key="4">
    <source>
        <dbReference type="Pfam" id="PF06925"/>
    </source>
</evidence>
<dbReference type="Proteomes" id="UP000291189">
    <property type="component" value="Unassembled WGS sequence"/>
</dbReference>
<comment type="similarity">
    <text evidence="1">Belongs to the glycosyltransferase 28 family.</text>
</comment>
<keyword evidence="3" id="KW-0808">Transferase</keyword>
<evidence type="ECO:0000256" key="3">
    <source>
        <dbReference type="ARBA" id="ARBA00022679"/>
    </source>
</evidence>
<comment type="caution">
    <text evidence="5">The sequence shown here is derived from an EMBL/GenBank/DDBJ whole genome shotgun (WGS) entry which is preliminary data.</text>
</comment>
<gene>
    <name evidence="5" type="ORF">ETU37_22185</name>
</gene>
<dbReference type="GO" id="GO:0016758">
    <property type="term" value="F:hexosyltransferase activity"/>
    <property type="evidence" value="ECO:0007669"/>
    <property type="project" value="InterPro"/>
</dbReference>
<dbReference type="OrthoDB" id="9810950at2"/>
<dbReference type="GO" id="GO:0009247">
    <property type="term" value="P:glycolipid biosynthetic process"/>
    <property type="evidence" value="ECO:0007669"/>
    <property type="project" value="InterPro"/>
</dbReference>
<evidence type="ECO:0000313" key="5">
    <source>
        <dbReference type="EMBL" id="RYU09257.1"/>
    </source>
</evidence>
<dbReference type="AlphaFoldDB" id="A0A4Q5ITW6"/>
<protein>
    <submittedName>
        <fullName evidence="5">Galactosyldiacylglycerol synthase</fullName>
    </submittedName>
</protein>
<keyword evidence="6" id="KW-1185">Reference proteome</keyword>
<dbReference type="RefSeq" id="WP_129989555.1">
    <property type="nucleotide sequence ID" value="NZ_SDPU01000036.1"/>
</dbReference>
<keyword evidence="2" id="KW-0328">Glycosyltransferase</keyword>